<dbReference type="EMBL" id="KN831773">
    <property type="protein sequence ID" value="KIM44771.1"/>
    <property type="molecule type" value="Genomic_DNA"/>
</dbReference>
<dbReference type="AlphaFoldDB" id="A0A0C3CLW9"/>
<accession>A0A0C3CLW9</accession>
<evidence type="ECO:0008006" key="3">
    <source>
        <dbReference type="Google" id="ProtNLM"/>
    </source>
</evidence>
<name>A0A0C3CLW9_HEBCY</name>
<dbReference type="Proteomes" id="UP000053424">
    <property type="component" value="Unassembled WGS sequence"/>
</dbReference>
<dbReference type="HOGENOM" id="CLU_035153_0_0_1"/>
<keyword evidence="2" id="KW-1185">Reference proteome</keyword>
<protein>
    <recommendedName>
        <fullName evidence="3">F-box domain-containing protein</fullName>
    </recommendedName>
</protein>
<reference evidence="2" key="2">
    <citation type="submission" date="2015-01" db="EMBL/GenBank/DDBJ databases">
        <title>Evolutionary Origins and Diversification of the Mycorrhizal Mutualists.</title>
        <authorList>
            <consortium name="DOE Joint Genome Institute"/>
            <consortium name="Mycorrhizal Genomics Consortium"/>
            <person name="Kohler A."/>
            <person name="Kuo A."/>
            <person name="Nagy L.G."/>
            <person name="Floudas D."/>
            <person name="Copeland A."/>
            <person name="Barry K.W."/>
            <person name="Cichocki N."/>
            <person name="Veneault-Fourrey C."/>
            <person name="LaButti K."/>
            <person name="Lindquist E.A."/>
            <person name="Lipzen A."/>
            <person name="Lundell T."/>
            <person name="Morin E."/>
            <person name="Murat C."/>
            <person name="Riley R."/>
            <person name="Ohm R."/>
            <person name="Sun H."/>
            <person name="Tunlid A."/>
            <person name="Henrissat B."/>
            <person name="Grigoriev I.V."/>
            <person name="Hibbett D.S."/>
            <person name="Martin F."/>
        </authorList>
    </citation>
    <scope>NUCLEOTIDE SEQUENCE [LARGE SCALE GENOMIC DNA]</scope>
    <source>
        <strain evidence="2">h7</strain>
    </source>
</reference>
<evidence type="ECO:0000313" key="2">
    <source>
        <dbReference type="Proteomes" id="UP000053424"/>
    </source>
</evidence>
<proteinExistence type="predicted"/>
<organism evidence="1 2">
    <name type="scientific">Hebeloma cylindrosporum</name>
    <dbReference type="NCBI Taxonomy" id="76867"/>
    <lineage>
        <taxon>Eukaryota</taxon>
        <taxon>Fungi</taxon>
        <taxon>Dikarya</taxon>
        <taxon>Basidiomycota</taxon>
        <taxon>Agaricomycotina</taxon>
        <taxon>Agaricomycetes</taxon>
        <taxon>Agaricomycetidae</taxon>
        <taxon>Agaricales</taxon>
        <taxon>Agaricineae</taxon>
        <taxon>Hymenogastraceae</taxon>
        <taxon>Hebeloma</taxon>
    </lineage>
</organism>
<dbReference type="SUPFAM" id="SSF81383">
    <property type="entry name" value="F-box domain"/>
    <property type="match status" value="1"/>
</dbReference>
<sequence length="518" mass="59102">MPHFLLKQRNQLPPICQLPDEIIEEIVAELDQHKDLVAFALTSRICAALVIPHHTQYRILRMRSTVPDVWAHLARRADLARNVREVHISEPSNHWALDHYPTTLLDPQLDRNFSNAEESVRIRNICLALSHMHRLHTFTWSWKGVRGDQRPTSNPVHENSILTVVSRHPSLEQLSLNGRFAMHALHASIDTNSLMYPVWRLKDLRSLSLAGDTWAKLGNSKHLCHLLAKSPNLEYLEVPLEFHHLAECKLPKLKKLKLVLQAGGLHVGIDRSRSRFLENHPSIEELDWSPVGIPQLAHDCLPNLKSLRSNRQLIIALNDPDFGSNAIGLMTPPSTPLTATTPVPIEPLPAPDLPPPTIVRRIEDLDVHSLDAQTLLDLKFLDRQALRRLKLHTFSDLSTLRDIAATFPKIEWLSLPSNHLPSDAPHPVQVSRDEWLDILPRFSKLQVFRGLGLWKSVKNDRQGMHEIIMNLVEECPHLITLDRINKHNEHDATSQIAIVREGEQGEHIRYQIIKSPPR</sequence>
<dbReference type="SUPFAM" id="SSF52047">
    <property type="entry name" value="RNI-like"/>
    <property type="match status" value="1"/>
</dbReference>
<dbReference type="InterPro" id="IPR036047">
    <property type="entry name" value="F-box-like_dom_sf"/>
</dbReference>
<dbReference type="OrthoDB" id="3249214at2759"/>
<gene>
    <name evidence="1" type="ORF">M413DRAFT_66935</name>
</gene>
<dbReference type="STRING" id="686832.A0A0C3CLW9"/>
<evidence type="ECO:0000313" key="1">
    <source>
        <dbReference type="EMBL" id="KIM44771.1"/>
    </source>
</evidence>
<dbReference type="InterPro" id="IPR032675">
    <property type="entry name" value="LRR_dom_sf"/>
</dbReference>
<dbReference type="Gene3D" id="3.80.10.10">
    <property type="entry name" value="Ribonuclease Inhibitor"/>
    <property type="match status" value="1"/>
</dbReference>
<reference evidence="1 2" key="1">
    <citation type="submission" date="2014-04" db="EMBL/GenBank/DDBJ databases">
        <authorList>
            <consortium name="DOE Joint Genome Institute"/>
            <person name="Kuo A."/>
            <person name="Gay G."/>
            <person name="Dore J."/>
            <person name="Kohler A."/>
            <person name="Nagy L.G."/>
            <person name="Floudas D."/>
            <person name="Copeland A."/>
            <person name="Barry K.W."/>
            <person name="Cichocki N."/>
            <person name="Veneault-Fourrey C."/>
            <person name="LaButti K."/>
            <person name="Lindquist E.A."/>
            <person name="Lipzen A."/>
            <person name="Lundell T."/>
            <person name="Morin E."/>
            <person name="Murat C."/>
            <person name="Sun H."/>
            <person name="Tunlid A."/>
            <person name="Henrissat B."/>
            <person name="Grigoriev I.V."/>
            <person name="Hibbett D.S."/>
            <person name="Martin F."/>
            <person name="Nordberg H.P."/>
            <person name="Cantor M.N."/>
            <person name="Hua S.X."/>
        </authorList>
    </citation>
    <scope>NUCLEOTIDE SEQUENCE [LARGE SCALE GENOMIC DNA]</scope>
    <source>
        <strain evidence="2">h7</strain>
    </source>
</reference>